<evidence type="ECO:0000256" key="3">
    <source>
        <dbReference type="ARBA" id="ARBA00022692"/>
    </source>
</evidence>
<dbReference type="Proteomes" id="UP001596138">
    <property type="component" value="Unassembled WGS sequence"/>
</dbReference>
<evidence type="ECO:0000256" key="8">
    <source>
        <dbReference type="ARBA" id="ARBA00023133"/>
    </source>
</evidence>
<evidence type="ECO:0000256" key="7">
    <source>
        <dbReference type="ARBA" id="ARBA00023004"/>
    </source>
</evidence>
<keyword evidence="7" id="KW-0408">Iron</keyword>
<feature type="transmembrane region" description="Helical" evidence="12">
    <location>
        <begin position="86"/>
        <end position="106"/>
    </location>
</feature>
<protein>
    <submittedName>
        <fullName evidence="13">Heme A synthase</fullName>
    </submittedName>
</protein>
<keyword evidence="8" id="KW-0350">Heme biosynthesis</keyword>
<comment type="pathway">
    <text evidence="11">Porphyrin-containing compound metabolism.</text>
</comment>
<reference evidence="14" key="1">
    <citation type="journal article" date="2019" name="Int. J. Syst. Evol. Microbiol.">
        <title>The Global Catalogue of Microorganisms (GCM) 10K type strain sequencing project: providing services to taxonomists for standard genome sequencing and annotation.</title>
        <authorList>
            <consortium name="The Broad Institute Genomics Platform"/>
            <consortium name="The Broad Institute Genome Sequencing Center for Infectious Disease"/>
            <person name="Wu L."/>
            <person name="Ma J."/>
        </authorList>
    </citation>
    <scope>NUCLEOTIDE SEQUENCE [LARGE SCALE GENOMIC DNA]</scope>
    <source>
        <strain evidence="14">CGMCC 4.7317</strain>
    </source>
</reference>
<comment type="caution">
    <text evidence="13">The sequence shown here is derived from an EMBL/GenBank/DDBJ whole genome shotgun (WGS) entry which is preliminary data.</text>
</comment>
<gene>
    <name evidence="13" type="ORF">ACFQGU_11120</name>
</gene>
<dbReference type="PANTHER" id="PTHR35457">
    <property type="entry name" value="HEME A SYNTHASE"/>
    <property type="match status" value="1"/>
</dbReference>
<keyword evidence="5 12" id="KW-1133">Transmembrane helix</keyword>
<dbReference type="Pfam" id="PF02628">
    <property type="entry name" value="COX15-CtaA"/>
    <property type="match status" value="1"/>
</dbReference>
<evidence type="ECO:0000256" key="1">
    <source>
        <dbReference type="ARBA" id="ARBA00004141"/>
    </source>
</evidence>
<name>A0ABW1T2B5_9ACTN</name>
<keyword evidence="9 12" id="KW-0472">Membrane</keyword>
<dbReference type="InterPro" id="IPR050450">
    <property type="entry name" value="COX15/CtaA_HemeA_synthase"/>
</dbReference>
<evidence type="ECO:0000256" key="5">
    <source>
        <dbReference type="ARBA" id="ARBA00022989"/>
    </source>
</evidence>
<evidence type="ECO:0000256" key="6">
    <source>
        <dbReference type="ARBA" id="ARBA00023002"/>
    </source>
</evidence>
<sequence>MTTEPSPTTAEATLGPNGTAPRAVRRIYVANLVAQGAIIVTGGVVRLTGSGLGCPTWPRCTEGSFVPTPEQAEGFHKLIEFGNRTLTFVLALLAVAAIAAALWDAARRRRVGLPARPVLTRLALVPFLGTVAQAVLGGITVLTGLNPLVVGAHFLLSMALVLLCTMLVHRAAEPADEPVVDVVRREIRIGVHVLTFVMALVITVGVLVTASGPHAGDAETPRLGLDPQVVSWLHADLVFLAIGLLAGLIVALRASRADTHDVGHDAVVVLLLMLGQAGIGYVQYFTGLPWVLVAFHLLGSVLVWWATARLLLRTRRRGVQWTAQPAGAAV</sequence>
<evidence type="ECO:0000256" key="10">
    <source>
        <dbReference type="ARBA" id="ARBA00023157"/>
    </source>
</evidence>
<keyword evidence="10" id="KW-1015">Disulfide bond</keyword>
<evidence type="ECO:0000256" key="4">
    <source>
        <dbReference type="ARBA" id="ARBA00022723"/>
    </source>
</evidence>
<evidence type="ECO:0000256" key="12">
    <source>
        <dbReference type="SAM" id="Phobius"/>
    </source>
</evidence>
<organism evidence="13 14">
    <name type="scientific">Longivirga aurantiaca</name>
    <dbReference type="NCBI Taxonomy" id="1837743"/>
    <lineage>
        <taxon>Bacteria</taxon>
        <taxon>Bacillati</taxon>
        <taxon>Actinomycetota</taxon>
        <taxon>Actinomycetes</taxon>
        <taxon>Sporichthyales</taxon>
        <taxon>Sporichthyaceae</taxon>
        <taxon>Longivirga</taxon>
    </lineage>
</organism>
<dbReference type="PANTHER" id="PTHR35457:SF1">
    <property type="entry name" value="HEME A SYNTHASE"/>
    <property type="match status" value="1"/>
</dbReference>
<evidence type="ECO:0000313" key="14">
    <source>
        <dbReference type="Proteomes" id="UP001596138"/>
    </source>
</evidence>
<evidence type="ECO:0000256" key="11">
    <source>
        <dbReference type="ARBA" id="ARBA00023444"/>
    </source>
</evidence>
<evidence type="ECO:0000256" key="9">
    <source>
        <dbReference type="ARBA" id="ARBA00023136"/>
    </source>
</evidence>
<feature type="transmembrane region" description="Helical" evidence="12">
    <location>
        <begin position="189"/>
        <end position="212"/>
    </location>
</feature>
<dbReference type="InterPro" id="IPR003780">
    <property type="entry name" value="COX15/CtaA_fam"/>
</dbReference>
<evidence type="ECO:0000313" key="13">
    <source>
        <dbReference type="EMBL" id="MFC6238429.1"/>
    </source>
</evidence>
<evidence type="ECO:0000256" key="2">
    <source>
        <dbReference type="ARBA" id="ARBA00022475"/>
    </source>
</evidence>
<dbReference type="RefSeq" id="WP_386766638.1">
    <property type="nucleotide sequence ID" value="NZ_JBHSTI010000008.1"/>
</dbReference>
<feature type="transmembrane region" description="Helical" evidence="12">
    <location>
        <begin position="232"/>
        <end position="254"/>
    </location>
</feature>
<keyword evidence="4" id="KW-0479">Metal-binding</keyword>
<feature type="transmembrane region" description="Helical" evidence="12">
    <location>
        <begin position="148"/>
        <end position="168"/>
    </location>
</feature>
<dbReference type="EMBL" id="JBHSTI010000008">
    <property type="protein sequence ID" value="MFC6238429.1"/>
    <property type="molecule type" value="Genomic_DNA"/>
</dbReference>
<feature type="transmembrane region" description="Helical" evidence="12">
    <location>
        <begin position="118"/>
        <end position="142"/>
    </location>
</feature>
<comment type="subcellular location">
    <subcellularLocation>
        <location evidence="1">Membrane</location>
        <topology evidence="1">Multi-pass membrane protein</topology>
    </subcellularLocation>
</comment>
<proteinExistence type="predicted"/>
<keyword evidence="2" id="KW-1003">Cell membrane</keyword>
<keyword evidence="6" id="KW-0560">Oxidoreductase</keyword>
<keyword evidence="14" id="KW-1185">Reference proteome</keyword>
<feature type="transmembrane region" description="Helical" evidence="12">
    <location>
        <begin position="266"/>
        <end position="284"/>
    </location>
</feature>
<accession>A0ABW1T2B5</accession>
<feature type="transmembrane region" description="Helical" evidence="12">
    <location>
        <begin position="290"/>
        <end position="312"/>
    </location>
</feature>
<keyword evidence="3 12" id="KW-0812">Transmembrane</keyword>